<dbReference type="AlphaFoldDB" id="A0A6P7TVB3"/>
<evidence type="ECO:0000313" key="2">
    <source>
        <dbReference type="RefSeq" id="XP_029655718.1"/>
    </source>
</evidence>
<dbReference type="RefSeq" id="XP_029655718.1">
    <property type="nucleotide sequence ID" value="XM_029799858.1"/>
</dbReference>
<protein>
    <submittedName>
        <fullName evidence="2">Uncharacterized protein LOC115229524</fullName>
    </submittedName>
</protein>
<accession>A0A6P7TVB3</accession>
<evidence type="ECO:0000313" key="1">
    <source>
        <dbReference type="Proteomes" id="UP000515154"/>
    </source>
</evidence>
<proteinExistence type="predicted"/>
<dbReference type="Proteomes" id="UP000515154">
    <property type="component" value="Unplaced"/>
</dbReference>
<sequence length="91" mass="11049">MSYINYKPISHAIRVLRLYRAAIKNLQSYYLTDRSPSCQNAPFQRRSRTRVKDILDTWHPFEKARYPKYFALREKRKHEIVENARAQRTGY</sequence>
<organism evidence="1 2">
    <name type="scientific">Octopus sinensis</name>
    <name type="common">East Asian common octopus</name>
    <dbReference type="NCBI Taxonomy" id="2607531"/>
    <lineage>
        <taxon>Eukaryota</taxon>
        <taxon>Metazoa</taxon>
        <taxon>Spiralia</taxon>
        <taxon>Lophotrochozoa</taxon>
        <taxon>Mollusca</taxon>
        <taxon>Cephalopoda</taxon>
        <taxon>Coleoidea</taxon>
        <taxon>Octopodiformes</taxon>
        <taxon>Octopoda</taxon>
        <taxon>Incirrata</taxon>
        <taxon>Octopodidae</taxon>
        <taxon>Octopus</taxon>
    </lineage>
</organism>
<reference evidence="2" key="1">
    <citation type="submission" date="2025-08" db="UniProtKB">
        <authorList>
            <consortium name="RefSeq"/>
        </authorList>
    </citation>
    <scope>IDENTIFICATION</scope>
</reference>
<gene>
    <name evidence="2" type="primary">LOC115229524</name>
</gene>
<dbReference type="KEGG" id="osn:115229524"/>
<name>A0A6P7TVB3_9MOLL</name>
<keyword evidence="1" id="KW-1185">Reference proteome</keyword>